<evidence type="ECO:0000256" key="1">
    <source>
        <dbReference type="SAM" id="Phobius"/>
    </source>
</evidence>
<accession>A0ABU7LGK2</accession>
<keyword evidence="3" id="KW-1185">Reference proteome</keyword>
<name>A0ABU7LGK2_9NOCA</name>
<gene>
    <name evidence="2" type="ORF">Q7514_24470</name>
</gene>
<protein>
    <submittedName>
        <fullName evidence="2">Uncharacterized protein</fullName>
    </submittedName>
</protein>
<reference evidence="2 3" key="1">
    <citation type="submission" date="2023-07" db="EMBL/GenBank/DDBJ databases">
        <authorList>
            <person name="Girao M."/>
            <person name="Carvalho M.F."/>
        </authorList>
    </citation>
    <scope>NUCLEOTIDE SEQUENCE [LARGE SCALE GENOMIC DNA]</scope>
    <source>
        <strain evidence="2 3">YIM65754</strain>
    </source>
</reference>
<keyword evidence="1" id="KW-1133">Transmembrane helix</keyword>
<keyword evidence="1" id="KW-0812">Transmembrane</keyword>
<evidence type="ECO:0000313" key="2">
    <source>
        <dbReference type="EMBL" id="MEE2060679.1"/>
    </source>
</evidence>
<organism evidence="2 3">
    <name type="scientific">Rhodococcus artemisiae</name>
    <dbReference type="NCBI Taxonomy" id="714159"/>
    <lineage>
        <taxon>Bacteria</taxon>
        <taxon>Bacillati</taxon>
        <taxon>Actinomycetota</taxon>
        <taxon>Actinomycetes</taxon>
        <taxon>Mycobacteriales</taxon>
        <taxon>Nocardiaceae</taxon>
        <taxon>Rhodococcus</taxon>
    </lineage>
</organism>
<dbReference type="EMBL" id="JAUTXY010000014">
    <property type="protein sequence ID" value="MEE2060679.1"/>
    <property type="molecule type" value="Genomic_DNA"/>
</dbReference>
<dbReference type="RefSeq" id="WP_330135865.1">
    <property type="nucleotide sequence ID" value="NZ_JAUTXY010000014.1"/>
</dbReference>
<keyword evidence="1" id="KW-0472">Membrane</keyword>
<feature type="transmembrane region" description="Helical" evidence="1">
    <location>
        <begin position="33"/>
        <end position="59"/>
    </location>
</feature>
<proteinExistence type="predicted"/>
<dbReference type="Proteomes" id="UP001336020">
    <property type="component" value="Unassembled WGS sequence"/>
</dbReference>
<evidence type="ECO:0000313" key="3">
    <source>
        <dbReference type="Proteomes" id="UP001336020"/>
    </source>
</evidence>
<sequence length="61" mass="6097">MDARTNHPKASDSRLRSHTAIALGSGVPAGAPMLVLTGSLALCALIAVLTVLCVGLAAVMI</sequence>
<comment type="caution">
    <text evidence="2">The sequence shown here is derived from an EMBL/GenBank/DDBJ whole genome shotgun (WGS) entry which is preliminary data.</text>
</comment>